<gene>
    <name evidence="2" type="ORF">SAMN04489707_10714</name>
</gene>
<sequence length="83" mass="9290">MRTAASNRVKKFLDERATMRGIDHNDVSVLHGGDETREVALTTRDLRELLAENDRLRDALNHLRANSSLSIHQLEIINGALAS</sequence>
<keyword evidence="3" id="KW-1185">Reference proteome</keyword>
<evidence type="ECO:0000256" key="1">
    <source>
        <dbReference type="SAM" id="Coils"/>
    </source>
</evidence>
<dbReference type="EMBL" id="FPBX01000071">
    <property type="protein sequence ID" value="SFV00664.1"/>
    <property type="molecule type" value="Genomic_DNA"/>
</dbReference>
<dbReference type="STRING" id="343013.SAMN04489707_10714"/>
<dbReference type="RefSeq" id="WP_139235573.1">
    <property type="nucleotide sequence ID" value="NZ_CYIG01000076.1"/>
</dbReference>
<name>A0A1I7KTN4_9BURK</name>
<evidence type="ECO:0000313" key="2">
    <source>
        <dbReference type="EMBL" id="SFV00664.1"/>
    </source>
</evidence>
<reference evidence="2 3" key="1">
    <citation type="submission" date="2016-10" db="EMBL/GenBank/DDBJ databases">
        <authorList>
            <person name="de Groot N.N."/>
        </authorList>
    </citation>
    <scope>NUCLEOTIDE SEQUENCE [LARGE SCALE GENOMIC DNA]</scope>
    <source>
        <strain evidence="2 3">R-24608</strain>
    </source>
</reference>
<proteinExistence type="predicted"/>
<organism evidence="2 3">
    <name type="scientific">Paenacidovorax caeni</name>
    <dbReference type="NCBI Taxonomy" id="343013"/>
    <lineage>
        <taxon>Bacteria</taxon>
        <taxon>Pseudomonadati</taxon>
        <taxon>Pseudomonadota</taxon>
        <taxon>Betaproteobacteria</taxon>
        <taxon>Burkholderiales</taxon>
        <taxon>Comamonadaceae</taxon>
        <taxon>Paenacidovorax</taxon>
    </lineage>
</organism>
<keyword evidence="1" id="KW-0175">Coiled coil</keyword>
<evidence type="ECO:0000313" key="3">
    <source>
        <dbReference type="Proteomes" id="UP000183656"/>
    </source>
</evidence>
<dbReference type="AlphaFoldDB" id="A0A1I7KTN4"/>
<feature type="coiled-coil region" evidence="1">
    <location>
        <begin position="39"/>
        <end position="66"/>
    </location>
</feature>
<dbReference type="Proteomes" id="UP000183656">
    <property type="component" value="Unassembled WGS sequence"/>
</dbReference>
<protein>
    <submittedName>
        <fullName evidence="2">Uncharacterized protein</fullName>
    </submittedName>
</protein>
<accession>A0A1I7KTN4</accession>